<dbReference type="InterPro" id="IPR023620">
    <property type="entry name" value="SmpB"/>
</dbReference>
<dbReference type="SUPFAM" id="SSF74982">
    <property type="entry name" value="Small protein B (SmpB)"/>
    <property type="match status" value="1"/>
</dbReference>
<dbReference type="GO" id="GO:0070929">
    <property type="term" value="P:trans-translation"/>
    <property type="evidence" value="ECO:0007669"/>
    <property type="project" value="UniProtKB-UniRule"/>
</dbReference>
<dbReference type="NCBIfam" id="NF003843">
    <property type="entry name" value="PRK05422.1"/>
    <property type="match status" value="1"/>
</dbReference>
<organism evidence="5 6">
    <name type="scientific">candidate division WWE3 bacterium RIFCSPHIGHO2_02_FULL_38_14</name>
    <dbReference type="NCBI Taxonomy" id="1802620"/>
    <lineage>
        <taxon>Bacteria</taxon>
        <taxon>Katanobacteria</taxon>
    </lineage>
</organism>
<evidence type="ECO:0000256" key="4">
    <source>
        <dbReference type="SAM" id="MobiDB-lite"/>
    </source>
</evidence>
<evidence type="ECO:0000256" key="2">
    <source>
        <dbReference type="ARBA" id="ARBA00022884"/>
    </source>
</evidence>
<accession>A0A1F4V981</accession>
<gene>
    <name evidence="3" type="primary">smpB</name>
    <name evidence="5" type="ORF">A3D91_03790</name>
</gene>
<dbReference type="GO" id="GO:0070930">
    <property type="term" value="P:trans-translation-dependent protein tagging"/>
    <property type="evidence" value="ECO:0007669"/>
    <property type="project" value="TreeGrafter"/>
</dbReference>
<name>A0A1F4V981_UNCKA</name>
<dbReference type="InterPro" id="IPR000037">
    <property type="entry name" value="SsrA-bd_prot"/>
</dbReference>
<comment type="function">
    <text evidence="3">Required for rescue of stalled ribosomes mediated by trans-translation. Binds to transfer-messenger RNA (tmRNA), required for stable association of tmRNA with ribosomes. tmRNA and SmpB together mimic tRNA shape, replacing the anticodon stem-loop with SmpB. tmRNA is encoded by the ssrA gene; the 2 termini fold to resemble tRNA(Ala) and it encodes a 'tag peptide', a short internal open reading frame. During trans-translation Ala-aminoacylated tmRNA acts like a tRNA, entering the A-site of stalled ribosomes, displacing the stalled mRNA. The ribosome then switches to translate the ORF on the tmRNA; the nascent peptide is terminated with the 'tag peptide' encoded by the tmRNA and targeted for degradation. The ribosome is freed to recommence translation, which seems to be the essential function of trans-translation.</text>
</comment>
<feature type="compositionally biased region" description="Basic and acidic residues" evidence="4">
    <location>
        <begin position="130"/>
        <end position="151"/>
    </location>
</feature>
<reference evidence="5 6" key="1">
    <citation type="journal article" date="2016" name="Nat. Commun.">
        <title>Thousands of microbial genomes shed light on interconnected biogeochemical processes in an aquifer system.</title>
        <authorList>
            <person name="Anantharaman K."/>
            <person name="Brown C.T."/>
            <person name="Hug L.A."/>
            <person name="Sharon I."/>
            <person name="Castelle C.J."/>
            <person name="Probst A.J."/>
            <person name="Thomas B.C."/>
            <person name="Singh A."/>
            <person name="Wilkins M.J."/>
            <person name="Karaoz U."/>
            <person name="Brodie E.L."/>
            <person name="Williams K.H."/>
            <person name="Hubbard S.S."/>
            <person name="Banfield J.F."/>
        </authorList>
    </citation>
    <scope>NUCLEOTIDE SEQUENCE [LARGE SCALE GENOMIC DNA]</scope>
</reference>
<dbReference type="PANTHER" id="PTHR30308">
    <property type="entry name" value="TMRNA-BINDING COMPONENT OF TRANS-TRANSLATION TAGGING COMPLEX"/>
    <property type="match status" value="1"/>
</dbReference>
<dbReference type="AlphaFoldDB" id="A0A1F4V981"/>
<dbReference type="GO" id="GO:0005829">
    <property type="term" value="C:cytosol"/>
    <property type="evidence" value="ECO:0007669"/>
    <property type="project" value="TreeGrafter"/>
</dbReference>
<evidence type="ECO:0000313" key="6">
    <source>
        <dbReference type="Proteomes" id="UP000178127"/>
    </source>
</evidence>
<comment type="subcellular location">
    <subcellularLocation>
        <location evidence="3">Cytoplasm</location>
    </subcellularLocation>
    <text evidence="3">The tmRNA-SmpB complex associates with stalled 70S ribosomes.</text>
</comment>
<evidence type="ECO:0000256" key="1">
    <source>
        <dbReference type="ARBA" id="ARBA00022490"/>
    </source>
</evidence>
<dbReference type="PROSITE" id="PS01317">
    <property type="entry name" value="SSRP"/>
    <property type="match status" value="1"/>
</dbReference>
<dbReference type="NCBIfam" id="TIGR00086">
    <property type="entry name" value="smpB"/>
    <property type="match status" value="1"/>
</dbReference>
<proteinExistence type="inferred from homology"/>
<feature type="region of interest" description="Disordered" evidence="4">
    <location>
        <begin position="129"/>
        <end position="158"/>
    </location>
</feature>
<dbReference type="EMBL" id="MEVD01000012">
    <property type="protein sequence ID" value="OGC53729.1"/>
    <property type="molecule type" value="Genomic_DNA"/>
</dbReference>
<keyword evidence="2 3" id="KW-0694">RNA-binding</keyword>
<dbReference type="Pfam" id="PF01668">
    <property type="entry name" value="SmpB"/>
    <property type="match status" value="1"/>
</dbReference>
<keyword evidence="1 3" id="KW-0963">Cytoplasm</keyword>
<comment type="similarity">
    <text evidence="3">Belongs to the SmpB family.</text>
</comment>
<sequence>MLLVKNRSASFDYEIIEKFTAGIVLKGYEVKAVKEKKANLAGAYVQLLGGSELYAVNMYIGHYSKQSQKTLESDLRRTRKLLLTNSEIEKVRRMLQQKGRTAVPLALLLEHNMVKLEFAIAKGRKQAQKKHLEKEKQIQKDLEREAKEFNRSEGLTDF</sequence>
<dbReference type="InterPro" id="IPR020081">
    <property type="entry name" value="SsrA-bd_prot_CS"/>
</dbReference>
<dbReference type="CDD" id="cd09294">
    <property type="entry name" value="SmpB"/>
    <property type="match status" value="1"/>
</dbReference>
<dbReference type="STRING" id="1802620.A3D91_03790"/>
<dbReference type="PANTHER" id="PTHR30308:SF2">
    <property type="entry name" value="SSRA-BINDING PROTEIN"/>
    <property type="match status" value="1"/>
</dbReference>
<dbReference type="HAMAP" id="MF_00023">
    <property type="entry name" value="SmpB"/>
    <property type="match status" value="1"/>
</dbReference>
<protein>
    <recommendedName>
        <fullName evidence="3">SsrA-binding protein</fullName>
    </recommendedName>
    <alternativeName>
        <fullName evidence="3">Small protein B</fullName>
    </alternativeName>
</protein>
<comment type="caution">
    <text evidence="5">The sequence shown here is derived from an EMBL/GenBank/DDBJ whole genome shotgun (WGS) entry which is preliminary data.</text>
</comment>
<evidence type="ECO:0000256" key="3">
    <source>
        <dbReference type="HAMAP-Rule" id="MF_00023"/>
    </source>
</evidence>
<dbReference type="GO" id="GO:0003723">
    <property type="term" value="F:RNA binding"/>
    <property type="evidence" value="ECO:0007669"/>
    <property type="project" value="UniProtKB-UniRule"/>
</dbReference>
<evidence type="ECO:0000313" key="5">
    <source>
        <dbReference type="EMBL" id="OGC53729.1"/>
    </source>
</evidence>
<dbReference type="Gene3D" id="2.40.280.10">
    <property type="match status" value="1"/>
</dbReference>
<dbReference type="Proteomes" id="UP000178127">
    <property type="component" value="Unassembled WGS sequence"/>
</dbReference>